<dbReference type="RefSeq" id="WP_045778242.1">
    <property type="nucleotide sequence ID" value="NZ_LAJX01000028.1"/>
</dbReference>
<gene>
    <name evidence="2" type="ORF">VZ94_03925</name>
</gene>
<dbReference type="OrthoDB" id="9802901at2"/>
<sequence>MRPPDEDIFERDCFRCVYCGFDGNSFRTWAFLQVDHFKPKSRGGTDEKSNLVTSCCICNHMKLDEEFSSVAEAREKIGTYWAQMENYWHSNVAYRTVIAEPSTIASTAENTYRIYQTMRIYLDNAVRWIRR</sequence>
<proteinExistence type="predicted"/>
<comment type="caution">
    <text evidence="2">The sequence shown here is derived from an EMBL/GenBank/DDBJ whole genome shotgun (WGS) entry which is preliminary data.</text>
</comment>
<dbReference type="GO" id="GO:0004519">
    <property type="term" value="F:endonuclease activity"/>
    <property type="evidence" value="ECO:0007669"/>
    <property type="project" value="InterPro"/>
</dbReference>
<feature type="domain" description="HNH nuclease" evidence="1">
    <location>
        <begin position="3"/>
        <end position="60"/>
    </location>
</feature>
<dbReference type="Gene3D" id="1.10.30.50">
    <property type="match status" value="1"/>
</dbReference>
<dbReference type="InterPro" id="IPR052892">
    <property type="entry name" value="NA-targeting_endonuclease"/>
</dbReference>
<dbReference type="Proteomes" id="UP000033684">
    <property type="component" value="Unassembled WGS sequence"/>
</dbReference>
<dbReference type="PANTHER" id="PTHR33877:SF2">
    <property type="entry name" value="OS07G0170200 PROTEIN"/>
    <property type="match status" value="1"/>
</dbReference>
<keyword evidence="3" id="KW-1185">Reference proteome</keyword>
<reference evidence="3" key="1">
    <citation type="submission" date="2015-03" db="EMBL/GenBank/DDBJ databases">
        <title>Draft genome sequence of a novel methanotroph (Sn10-6) isolated from flooded ricefield rhizosphere in India.</title>
        <authorList>
            <person name="Pandit P.S."/>
            <person name="Pore S.D."/>
            <person name="Arora P."/>
            <person name="Kapse N.G."/>
            <person name="Dhakephalkar P.K."/>
            <person name="Rahalkar M.C."/>
        </authorList>
    </citation>
    <scope>NUCLEOTIDE SEQUENCE [LARGE SCALE GENOMIC DNA]</scope>
    <source>
        <strain evidence="3">Sn10-6</strain>
    </source>
</reference>
<dbReference type="EMBL" id="LAJX01000028">
    <property type="protein sequence ID" value="KJV07582.1"/>
    <property type="molecule type" value="Genomic_DNA"/>
</dbReference>
<name>A0A0F3ILR0_9GAMM</name>
<accession>A0A0F3ILR0</accession>
<dbReference type="AlphaFoldDB" id="A0A0F3ILR0"/>
<organism evidence="2 3">
    <name type="scientific">Methylocucumis oryzae</name>
    <dbReference type="NCBI Taxonomy" id="1632867"/>
    <lineage>
        <taxon>Bacteria</taxon>
        <taxon>Pseudomonadati</taxon>
        <taxon>Pseudomonadota</taxon>
        <taxon>Gammaproteobacteria</taxon>
        <taxon>Methylococcales</taxon>
        <taxon>Methylococcaceae</taxon>
        <taxon>Methylocucumis</taxon>
    </lineage>
</organism>
<dbReference type="Pfam" id="PF01844">
    <property type="entry name" value="HNH"/>
    <property type="match status" value="1"/>
</dbReference>
<evidence type="ECO:0000313" key="3">
    <source>
        <dbReference type="Proteomes" id="UP000033684"/>
    </source>
</evidence>
<dbReference type="InterPro" id="IPR002711">
    <property type="entry name" value="HNH"/>
</dbReference>
<evidence type="ECO:0000259" key="1">
    <source>
        <dbReference type="SMART" id="SM00507"/>
    </source>
</evidence>
<dbReference type="PANTHER" id="PTHR33877">
    <property type="entry name" value="SLL1193 PROTEIN"/>
    <property type="match status" value="1"/>
</dbReference>
<reference evidence="2 3" key="2">
    <citation type="journal article" date="2016" name="Microb. Ecol.">
        <title>Genome Characteristics of a Novel Type I Methanotroph (Sn10-6) Isolated from a Flooded Indian Rice Field.</title>
        <authorList>
            <person name="Rahalkar M.C."/>
            <person name="Pandit P.S."/>
            <person name="Dhakephalkar P.K."/>
            <person name="Pore S."/>
            <person name="Arora P."/>
            <person name="Kapse N."/>
        </authorList>
    </citation>
    <scope>NUCLEOTIDE SEQUENCE [LARGE SCALE GENOMIC DNA]</scope>
    <source>
        <strain evidence="2 3">Sn10-6</strain>
    </source>
</reference>
<evidence type="ECO:0000313" key="2">
    <source>
        <dbReference type="EMBL" id="KJV07582.1"/>
    </source>
</evidence>
<protein>
    <recommendedName>
        <fullName evidence="1">HNH nuclease domain-containing protein</fullName>
    </recommendedName>
</protein>
<dbReference type="GO" id="GO:0003676">
    <property type="term" value="F:nucleic acid binding"/>
    <property type="evidence" value="ECO:0007669"/>
    <property type="project" value="InterPro"/>
</dbReference>
<dbReference type="InterPro" id="IPR003615">
    <property type="entry name" value="HNH_nuc"/>
</dbReference>
<dbReference type="GO" id="GO:0008270">
    <property type="term" value="F:zinc ion binding"/>
    <property type="evidence" value="ECO:0007669"/>
    <property type="project" value="InterPro"/>
</dbReference>
<dbReference type="SMART" id="SM00507">
    <property type="entry name" value="HNHc"/>
    <property type="match status" value="1"/>
</dbReference>
<dbReference type="CDD" id="cd00085">
    <property type="entry name" value="HNHc"/>
    <property type="match status" value="1"/>
</dbReference>